<protein>
    <submittedName>
        <fullName evidence="6">Transcriptional regulator, TetR family</fullName>
    </submittedName>
</protein>
<dbReference type="InterPro" id="IPR049445">
    <property type="entry name" value="TetR_SbtR-like_C"/>
</dbReference>
<dbReference type="PROSITE" id="PS01081">
    <property type="entry name" value="HTH_TETR_1"/>
    <property type="match status" value="1"/>
</dbReference>
<proteinExistence type="predicted"/>
<dbReference type="InterPro" id="IPR050109">
    <property type="entry name" value="HTH-type_TetR-like_transc_reg"/>
</dbReference>
<keyword evidence="2 4" id="KW-0238">DNA-binding</keyword>
<dbReference type="InterPro" id="IPR036271">
    <property type="entry name" value="Tet_transcr_reg_TetR-rel_C_sf"/>
</dbReference>
<dbReference type="Gene3D" id="1.10.357.10">
    <property type="entry name" value="Tetracycline Repressor, domain 2"/>
    <property type="match status" value="1"/>
</dbReference>
<dbReference type="SUPFAM" id="SSF46689">
    <property type="entry name" value="Homeodomain-like"/>
    <property type="match status" value="1"/>
</dbReference>
<dbReference type="Pfam" id="PF00440">
    <property type="entry name" value="TetR_N"/>
    <property type="match status" value="1"/>
</dbReference>
<dbReference type="GO" id="GO:0000976">
    <property type="term" value="F:transcription cis-regulatory region binding"/>
    <property type="evidence" value="ECO:0007669"/>
    <property type="project" value="TreeGrafter"/>
</dbReference>
<evidence type="ECO:0000256" key="1">
    <source>
        <dbReference type="ARBA" id="ARBA00023015"/>
    </source>
</evidence>
<organism evidence="6 7">
    <name type="scientific">Mycolicibacterium fluoranthenivorans</name>
    <dbReference type="NCBI Taxonomy" id="258505"/>
    <lineage>
        <taxon>Bacteria</taxon>
        <taxon>Bacillati</taxon>
        <taxon>Actinomycetota</taxon>
        <taxon>Actinomycetes</taxon>
        <taxon>Mycobacteriales</taxon>
        <taxon>Mycobacteriaceae</taxon>
        <taxon>Mycolicibacterium</taxon>
    </lineage>
</organism>
<dbReference type="AlphaFoldDB" id="A0A1G4WSG4"/>
<dbReference type="STRING" id="1502745.SAMN02799620_04614"/>
<gene>
    <name evidence="6" type="ORF">SAMN02799620_04614</name>
</gene>
<keyword evidence="3" id="KW-0804">Transcription</keyword>
<dbReference type="PANTHER" id="PTHR30055">
    <property type="entry name" value="HTH-TYPE TRANSCRIPTIONAL REGULATOR RUTR"/>
    <property type="match status" value="1"/>
</dbReference>
<evidence type="ECO:0000256" key="2">
    <source>
        <dbReference type="ARBA" id="ARBA00023125"/>
    </source>
</evidence>
<sequence length="241" mass="27551">MYKWIESIHLLAYVRHVTNVGRVIDKPCRGLRKDAERNRQRVLQAARELFAERGLEATLNDVAHYAHVGVGTVYRRFATKEDLLDAIFEDSIDQIVSFAEDAFRHEDSWEGFVWFVEHLCELTATDRGLREMVYSKAYGGYRVECAKLRLDPPISKLVERARKDGHLRPDIEPTDMPVISLLAGTVSEWAGHVEPQLWRRYVALLLDGMRHREGRPELAVGALGEEQMDAAMRGWHPAGTS</sequence>
<evidence type="ECO:0000256" key="3">
    <source>
        <dbReference type="ARBA" id="ARBA00023163"/>
    </source>
</evidence>
<feature type="DNA-binding region" description="H-T-H motif" evidence="4">
    <location>
        <begin position="58"/>
        <end position="77"/>
    </location>
</feature>
<dbReference type="PROSITE" id="PS50977">
    <property type="entry name" value="HTH_TETR_2"/>
    <property type="match status" value="1"/>
</dbReference>
<dbReference type="InterPro" id="IPR023772">
    <property type="entry name" value="DNA-bd_HTH_TetR-type_CS"/>
</dbReference>
<evidence type="ECO:0000313" key="6">
    <source>
        <dbReference type="EMBL" id="SCX28696.1"/>
    </source>
</evidence>
<dbReference type="PANTHER" id="PTHR30055:SF234">
    <property type="entry name" value="HTH-TYPE TRANSCRIPTIONAL REGULATOR BETI"/>
    <property type="match status" value="1"/>
</dbReference>
<dbReference type="Proteomes" id="UP000199707">
    <property type="component" value="Unassembled WGS sequence"/>
</dbReference>
<dbReference type="GO" id="GO:0003700">
    <property type="term" value="F:DNA-binding transcription factor activity"/>
    <property type="evidence" value="ECO:0007669"/>
    <property type="project" value="TreeGrafter"/>
</dbReference>
<feature type="domain" description="HTH tetR-type" evidence="5">
    <location>
        <begin position="36"/>
        <end position="95"/>
    </location>
</feature>
<dbReference type="InterPro" id="IPR009057">
    <property type="entry name" value="Homeodomain-like_sf"/>
</dbReference>
<name>A0A1G4WSG4_9MYCO</name>
<dbReference type="InterPro" id="IPR001647">
    <property type="entry name" value="HTH_TetR"/>
</dbReference>
<reference evidence="7" key="1">
    <citation type="submission" date="2016-10" db="EMBL/GenBank/DDBJ databases">
        <authorList>
            <person name="Varghese N."/>
            <person name="Submissions S."/>
        </authorList>
    </citation>
    <scope>NUCLEOTIDE SEQUENCE [LARGE SCALE GENOMIC DNA]</scope>
    <source>
        <strain evidence="7">UNC267MFSha1.1M11</strain>
    </source>
</reference>
<keyword evidence="1" id="KW-0805">Transcription regulation</keyword>
<evidence type="ECO:0000256" key="4">
    <source>
        <dbReference type="PROSITE-ProRule" id="PRU00335"/>
    </source>
</evidence>
<evidence type="ECO:0000313" key="7">
    <source>
        <dbReference type="Proteomes" id="UP000199707"/>
    </source>
</evidence>
<dbReference type="Pfam" id="PF21597">
    <property type="entry name" value="TetR_C_43"/>
    <property type="match status" value="1"/>
</dbReference>
<evidence type="ECO:0000259" key="5">
    <source>
        <dbReference type="PROSITE" id="PS50977"/>
    </source>
</evidence>
<dbReference type="EMBL" id="FMUB01000010">
    <property type="protein sequence ID" value="SCX28696.1"/>
    <property type="molecule type" value="Genomic_DNA"/>
</dbReference>
<dbReference type="SUPFAM" id="SSF48498">
    <property type="entry name" value="Tetracyclin repressor-like, C-terminal domain"/>
    <property type="match status" value="1"/>
</dbReference>
<dbReference type="PRINTS" id="PR00455">
    <property type="entry name" value="HTHTETR"/>
</dbReference>
<accession>A0A1G4WSG4</accession>